<comment type="caution">
    <text evidence="2">The sequence shown here is derived from an EMBL/GenBank/DDBJ whole genome shotgun (WGS) entry which is preliminary data.</text>
</comment>
<evidence type="ECO:0000313" key="2">
    <source>
        <dbReference type="EMBL" id="MDH5830884.1"/>
    </source>
</evidence>
<dbReference type="EMBL" id="JARXRN010000025">
    <property type="protein sequence ID" value="MDH5830884.1"/>
    <property type="molecule type" value="Genomic_DNA"/>
</dbReference>
<gene>
    <name evidence="2" type="ORF">QFW80_10200</name>
</gene>
<reference evidence="2 3" key="1">
    <citation type="submission" date="2023-04" db="EMBL/GenBank/DDBJ databases">
        <title>Luteimonas sp. M1R5S18.</title>
        <authorList>
            <person name="Sun J.-Q."/>
        </authorList>
    </citation>
    <scope>NUCLEOTIDE SEQUENCE [LARGE SCALE GENOMIC DNA]</scope>
    <source>
        <strain evidence="2 3">M1R5S18</strain>
    </source>
</reference>
<dbReference type="Proteomes" id="UP001156831">
    <property type="component" value="Unassembled WGS sequence"/>
</dbReference>
<evidence type="ECO:0000313" key="3">
    <source>
        <dbReference type="Proteomes" id="UP001156831"/>
    </source>
</evidence>
<feature type="compositionally biased region" description="Basic and acidic residues" evidence="1">
    <location>
        <begin position="27"/>
        <end position="40"/>
    </location>
</feature>
<feature type="compositionally biased region" description="Basic and acidic residues" evidence="1">
    <location>
        <begin position="47"/>
        <end position="74"/>
    </location>
</feature>
<dbReference type="RefSeq" id="WP_280601767.1">
    <property type="nucleotide sequence ID" value="NZ_JARXRN010000025.1"/>
</dbReference>
<proteinExistence type="predicted"/>
<feature type="region of interest" description="Disordered" evidence="1">
    <location>
        <begin position="27"/>
        <end position="74"/>
    </location>
</feature>
<organism evidence="2 3">
    <name type="scientific">Luteimonas rhizosphaericola</name>
    <dbReference type="NCBI Taxonomy" id="3042024"/>
    <lineage>
        <taxon>Bacteria</taxon>
        <taxon>Pseudomonadati</taxon>
        <taxon>Pseudomonadota</taxon>
        <taxon>Gammaproteobacteria</taxon>
        <taxon>Lysobacterales</taxon>
        <taxon>Lysobacteraceae</taxon>
        <taxon>Luteimonas</taxon>
    </lineage>
</organism>
<accession>A0ABT6JJM0</accession>
<keyword evidence="3" id="KW-1185">Reference proteome</keyword>
<evidence type="ECO:0008006" key="4">
    <source>
        <dbReference type="Google" id="ProtNLM"/>
    </source>
</evidence>
<sequence length="74" mass="7991">MGLWLAAAVLLAGCGSYDVRDTHATVDRDPACTSRPDRPGEPVSPACERKTETTWSSERGERAPVDFSGKPKDD</sequence>
<protein>
    <recommendedName>
        <fullName evidence="4">Entry exclusion lipoprotein TrbK</fullName>
    </recommendedName>
</protein>
<name>A0ABT6JJM0_9GAMM</name>
<evidence type="ECO:0000256" key="1">
    <source>
        <dbReference type="SAM" id="MobiDB-lite"/>
    </source>
</evidence>